<keyword evidence="2" id="KW-0238">DNA-binding</keyword>
<evidence type="ECO:0000313" key="3">
    <source>
        <dbReference type="Proteomes" id="UP000548423"/>
    </source>
</evidence>
<comment type="caution">
    <text evidence="2">The sequence shown here is derived from an EMBL/GenBank/DDBJ whole genome shotgun (WGS) entry which is preliminary data.</text>
</comment>
<dbReference type="InterPro" id="IPR052975">
    <property type="entry name" value="Repressor-like_regulatory"/>
</dbReference>
<name>A0A852TFZ3_9BACI</name>
<dbReference type="PANTHER" id="PTHR34860:SF6">
    <property type="entry name" value="REPRESSOR-LIKE PROTEIN SSO7C3"/>
    <property type="match status" value="1"/>
</dbReference>
<dbReference type="Gene3D" id="2.10.260.10">
    <property type="match status" value="1"/>
</dbReference>
<dbReference type="PANTHER" id="PTHR34860">
    <property type="entry name" value="REPRESSOR-LIKE PROTEIN SSO7C3"/>
    <property type="match status" value="1"/>
</dbReference>
<proteinExistence type="predicted"/>
<dbReference type="SMART" id="SM00966">
    <property type="entry name" value="SpoVT_AbrB"/>
    <property type="match status" value="2"/>
</dbReference>
<dbReference type="GO" id="GO:0003677">
    <property type="term" value="F:DNA binding"/>
    <property type="evidence" value="ECO:0007669"/>
    <property type="project" value="UniProtKB-KW"/>
</dbReference>
<dbReference type="EMBL" id="JACCBX010000008">
    <property type="protein sequence ID" value="NYE06985.1"/>
    <property type="molecule type" value="Genomic_DNA"/>
</dbReference>
<feature type="domain" description="SpoVT-AbrB" evidence="1">
    <location>
        <begin position="53"/>
        <end position="98"/>
    </location>
</feature>
<evidence type="ECO:0000313" key="2">
    <source>
        <dbReference type="EMBL" id="NYE06985.1"/>
    </source>
</evidence>
<dbReference type="InterPro" id="IPR037914">
    <property type="entry name" value="SpoVT-AbrB_sf"/>
</dbReference>
<dbReference type="AlphaFoldDB" id="A0A852TFZ3"/>
<dbReference type="Proteomes" id="UP000548423">
    <property type="component" value="Unassembled WGS sequence"/>
</dbReference>
<dbReference type="SUPFAM" id="SSF89447">
    <property type="entry name" value="AbrB/MazE/MraZ-like"/>
    <property type="match status" value="2"/>
</dbReference>
<evidence type="ECO:0000259" key="1">
    <source>
        <dbReference type="SMART" id="SM00966"/>
    </source>
</evidence>
<sequence length="98" mass="11147">MNKVKLRKTGQLYIPKTLTKILNIKVGDIINIFIDGKKIVLTSKTGFEKENKCTYNQKGTIHIPAEIRRLSNIDTDTVFTITIDEKEKRVCLIPDLTG</sequence>
<gene>
    <name evidence="2" type="ORF">F4694_003770</name>
</gene>
<protein>
    <submittedName>
        <fullName evidence="2">Bifunctional DNA-binding transcriptional regulator/antitoxin component of YhaV-PrlF toxin-antitoxin module</fullName>
    </submittedName>
</protein>
<dbReference type="InterPro" id="IPR007159">
    <property type="entry name" value="SpoVT-AbrB_dom"/>
</dbReference>
<reference evidence="3" key="1">
    <citation type="submission" date="2020-07" db="EMBL/GenBank/DDBJ databases">
        <authorList>
            <person name="Partida-Martinez L."/>
            <person name="Huntemann M."/>
            <person name="Clum A."/>
            <person name="Wang J."/>
            <person name="Palaniappan K."/>
            <person name="Ritter S."/>
            <person name="Chen I.-M."/>
            <person name="Stamatis D."/>
            <person name="Reddy T."/>
            <person name="O'Malley R."/>
            <person name="Daum C."/>
            <person name="Shapiro N."/>
            <person name="Ivanova N."/>
            <person name="Kyrpides N."/>
            <person name="Woyke T."/>
        </authorList>
    </citation>
    <scope>NUCLEOTIDE SEQUENCE [LARGE SCALE GENOMIC DNA]</scope>
    <source>
        <strain evidence="3">AT2.8</strain>
    </source>
</reference>
<feature type="domain" description="SpoVT-AbrB" evidence="1">
    <location>
        <begin position="4"/>
        <end position="49"/>
    </location>
</feature>
<accession>A0A852TFZ3</accession>
<organism evidence="2 3">
    <name type="scientific">Neobacillus niacini</name>
    <dbReference type="NCBI Taxonomy" id="86668"/>
    <lineage>
        <taxon>Bacteria</taxon>
        <taxon>Bacillati</taxon>
        <taxon>Bacillota</taxon>
        <taxon>Bacilli</taxon>
        <taxon>Bacillales</taxon>
        <taxon>Bacillaceae</taxon>
        <taxon>Neobacillus</taxon>
    </lineage>
</organism>
<dbReference type="Pfam" id="PF04014">
    <property type="entry name" value="MazE_antitoxin"/>
    <property type="match status" value="1"/>
</dbReference>
<reference evidence="3" key="2">
    <citation type="submission" date="2020-08" db="EMBL/GenBank/DDBJ databases">
        <title>The Agave Microbiome: Exploring the role of microbial communities in plant adaptations to desert environments.</title>
        <authorList>
            <person name="Partida-Martinez L.P."/>
        </authorList>
    </citation>
    <scope>NUCLEOTIDE SEQUENCE [LARGE SCALE GENOMIC DNA]</scope>
    <source>
        <strain evidence="3">AT2.8</strain>
    </source>
</reference>